<dbReference type="PROSITE" id="PS00130">
    <property type="entry name" value="U_DNA_GLYCOSYLASE"/>
    <property type="match status" value="1"/>
</dbReference>
<dbReference type="VEuPathDB" id="TriTrypDB:Tbg972.10.17160"/>
<keyword evidence="5 7" id="KW-0378">Hydrolase</keyword>
<dbReference type="NCBIfam" id="NF003588">
    <property type="entry name" value="PRK05254.1-1"/>
    <property type="match status" value="1"/>
</dbReference>
<sequence length="188" mass="20944">MIFSAFNSTPLDMLKVVLLGQDPYHNVGQAHGLCFSVLPGVPPPPSLINMYKELATDIPGFVAPQHGYLQHWAEQGVLMLNATLTVEIHKANSHATCGWQTFTDDVIRLLSEKHKNPLVFLLWGGFAKRKISLIDRKRHVVIECAHPSPLSAAKWWGSRPFSKCNTALVEKKLSPIDWKLPVCLSKGK</sequence>
<comment type="catalytic activity">
    <reaction evidence="1 7 9">
        <text>Hydrolyzes single-stranded DNA or mismatched double-stranded DNA and polynucleotides, releasing free uracil.</text>
        <dbReference type="EC" id="3.2.2.27"/>
    </reaction>
</comment>
<comment type="function">
    <text evidence="7 9">Excises uracil residues from the DNA which can arise as a result of misincorporation of dUMP residues by DNA polymerase or due to deamination of cytosine.</text>
</comment>
<dbReference type="AlphaFoldDB" id="D0A055"/>
<protein>
    <recommendedName>
        <fullName evidence="3 7">Uracil-DNA glycosylase</fullName>
        <shortName evidence="7">UDG</shortName>
        <ecNumber evidence="3 7">3.2.2.27</ecNumber>
    </recommendedName>
</protein>
<dbReference type="InterPro" id="IPR036895">
    <property type="entry name" value="Uracil-DNA_glycosylase-like_sf"/>
</dbReference>
<dbReference type="RefSeq" id="XP_011778877.1">
    <property type="nucleotide sequence ID" value="XM_011780575.1"/>
</dbReference>
<dbReference type="SUPFAM" id="SSF52141">
    <property type="entry name" value="Uracil-DNA glycosylase-like"/>
    <property type="match status" value="1"/>
</dbReference>
<keyword evidence="6 7" id="KW-0234">DNA repair</keyword>
<dbReference type="OrthoDB" id="10031947at2759"/>
<dbReference type="NCBIfam" id="TIGR00628">
    <property type="entry name" value="ung"/>
    <property type="match status" value="1"/>
</dbReference>
<keyword evidence="7" id="KW-0539">Nucleus</keyword>
<dbReference type="NCBIfam" id="NF003589">
    <property type="entry name" value="PRK05254.1-2"/>
    <property type="match status" value="1"/>
</dbReference>
<dbReference type="CDD" id="cd10027">
    <property type="entry name" value="UDG-F1-like"/>
    <property type="match status" value="1"/>
</dbReference>
<evidence type="ECO:0000256" key="5">
    <source>
        <dbReference type="ARBA" id="ARBA00022801"/>
    </source>
</evidence>
<evidence type="ECO:0000313" key="12">
    <source>
        <dbReference type="Proteomes" id="UP000002316"/>
    </source>
</evidence>
<dbReference type="HAMAP" id="MF_00148">
    <property type="entry name" value="UDG"/>
    <property type="match status" value="1"/>
</dbReference>
<dbReference type="NCBIfam" id="NF003592">
    <property type="entry name" value="PRK05254.1-5"/>
    <property type="match status" value="1"/>
</dbReference>
<dbReference type="Pfam" id="PF03167">
    <property type="entry name" value="UDG"/>
    <property type="match status" value="1"/>
</dbReference>
<feature type="active site" description="Proton acceptor" evidence="7 8">
    <location>
        <position position="22"/>
    </location>
</feature>
<dbReference type="KEGG" id="tbg:TbgDal_X17160"/>
<dbReference type="InterPro" id="IPR005122">
    <property type="entry name" value="Uracil-DNA_glycosylase-like"/>
</dbReference>
<comment type="similarity">
    <text evidence="2 7 9">Belongs to the uracil-DNA glycosylase (UDG) superfamily. UNG family.</text>
</comment>
<reference evidence="12" key="1">
    <citation type="journal article" date="2010" name="PLoS Negl. Trop. Dis.">
        <title>The genome sequence of Trypanosoma brucei gambiense, causative agent of chronic human african trypanosomiasis.</title>
        <authorList>
            <person name="Jackson A.P."/>
            <person name="Sanders M."/>
            <person name="Berry A."/>
            <person name="McQuillan J."/>
            <person name="Aslett M.A."/>
            <person name="Quail M.A."/>
            <person name="Chukualim B."/>
            <person name="Capewell P."/>
            <person name="MacLeod A."/>
            <person name="Melville S.E."/>
            <person name="Gibson W."/>
            <person name="Barry J.D."/>
            <person name="Berriman M."/>
            <person name="Hertz-Fowler C."/>
        </authorList>
    </citation>
    <scope>NUCLEOTIDE SEQUENCE [LARGE SCALE GENOMIC DNA]</scope>
    <source>
        <strain evidence="12">MHOM/CI/86/DAL972</strain>
    </source>
</reference>
<dbReference type="GO" id="GO:0004844">
    <property type="term" value="F:uracil DNA N-glycosylase activity"/>
    <property type="evidence" value="ECO:0007669"/>
    <property type="project" value="UniProtKB-UniRule"/>
</dbReference>
<dbReference type="PANTHER" id="PTHR11264">
    <property type="entry name" value="URACIL-DNA GLYCOSYLASE"/>
    <property type="match status" value="1"/>
</dbReference>
<dbReference type="Proteomes" id="UP000002316">
    <property type="component" value="Chromosome 10"/>
</dbReference>
<dbReference type="GO" id="GO:0097510">
    <property type="term" value="P:base-excision repair, AP site formation via deaminated base removal"/>
    <property type="evidence" value="ECO:0007669"/>
    <property type="project" value="TreeGrafter"/>
</dbReference>
<evidence type="ECO:0000256" key="3">
    <source>
        <dbReference type="ARBA" id="ARBA00012030"/>
    </source>
</evidence>
<dbReference type="InterPro" id="IPR018085">
    <property type="entry name" value="Ura-DNA_Glyclase_AS"/>
</dbReference>
<keyword evidence="7" id="KW-0496">Mitochondrion</keyword>
<keyword evidence="4 7" id="KW-0227">DNA damage</keyword>
<evidence type="ECO:0000259" key="10">
    <source>
        <dbReference type="SMART" id="SM00986"/>
    </source>
</evidence>
<evidence type="ECO:0000256" key="6">
    <source>
        <dbReference type="ARBA" id="ARBA00023204"/>
    </source>
</evidence>
<dbReference type="SMART" id="SM00986">
    <property type="entry name" value="UDG"/>
    <property type="match status" value="1"/>
</dbReference>
<gene>
    <name evidence="11" type="ORF">TbgDal_X17160</name>
</gene>
<feature type="domain" description="Uracil-DNA glycosylase-like" evidence="10">
    <location>
        <begin position="7"/>
        <end position="168"/>
    </location>
</feature>
<dbReference type="PANTHER" id="PTHR11264:SF0">
    <property type="entry name" value="URACIL-DNA GLYCOSYLASE"/>
    <property type="match status" value="1"/>
</dbReference>
<dbReference type="Gene3D" id="3.40.470.10">
    <property type="entry name" value="Uracil-DNA glycosylase-like domain"/>
    <property type="match status" value="1"/>
</dbReference>
<evidence type="ECO:0000313" key="11">
    <source>
        <dbReference type="EMBL" id="CBH16613.1"/>
    </source>
</evidence>
<evidence type="ECO:0000256" key="1">
    <source>
        <dbReference type="ARBA" id="ARBA00001400"/>
    </source>
</evidence>
<dbReference type="EMBL" id="FN554973">
    <property type="protein sequence ID" value="CBH16613.1"/>
    <property type="molecule type" value="Genomic_DNA"/>
</dbReference>
<dbReference type="EC" id="3.2.2.27" evidence="3 7"/>
<accession>D0A055</accession>
<dbReference type="GeneID" id="23864950"/>
<dbReference type="GO" id="GO:0005634">
    <property type="term" value="C:nucleus"/>
    <property type="evidence" value="ECO:0007669"/>
    <property type="project" value="UniProtKB-SubCell"/>
</dbReference>
<evidence type="ECO:0000256" key="8">
    <source>
        <dbReference type="PROSITE-ProRule" id="PRU10072"/>
    </source>
</evidence>
<evidence type="ECO:0000256" key="4">
    <source>
        <dbReference type="ARBA" id="ARBA00022763"/>
    </source>
</evidence>
<dbReference type="InterPro" id="IPR002043">
    <property type="entry name" value="UDG_fam1"/>
</dbReference>
<dbReference type="SMART" id="SM00987">
    <property type="entry name" value="UreE_C"/>
    <property type="match status" value="1"/>
</dbReference>
<name>D0A055_TRYB9</name>
<evidence type="ECO:0000256" key="2">
    <source>
        <dbReference type="ARBA" id="ARBA00008184"/>
    </source>
</evidence>
<dbReference type="GO" id="GO:0005739">
    <property type="term" value="C:mitochondrion"/>
    <property type="evidence" value="ECO:0007669"/>
    <property type="project" value="UniProtKB-SubCell"/>
</dbReference>
<evidence type="ECO:0000256" key="7">
    <source>
        <dbReference type="HAMAP-Rule" id="MF_03166"/>
    </source>
</evidence>
<organism evidence="11 12">
    <name type="scientific">Trypanosoma brucei gambiense (strain MHOM/CI/86/DAL972)</name>
    <dbReference type="NCBI Taxonomy" id="679716"/>
    <lineage>
        <taxon>Eukaryota</taxon>
        <taxon>Discoba</taxon>
        <taxon>Euglenozoa</taxon>
        <taxon>Kinetoplastea</taxon>
        <taxon>Metakinetoplastina</taxon>
        <taxon>Trypanosomatida</taxon>
        <taxon>Trypanosomatidae</taxon>
        <taxon>Trypanosoma</taxon>
    </lineage>
</organism>
<dbReference type="FunFam" id="3.40.470.10:FF:000001">
    <property type="entry name" value="Uracil-DNA glycosylase"/>
    <property type="match status" value="1"/>
</dbReference>
<proteinExistence type="inferred from homology"/>
<comment type="subcellular location">
    <subcellularLocation>
        <location evidence="7">Mitochondrion</location>
    </subcellularLocation>
    <subcellularLocation>
        <location evidence="7">Nucleus</location>
    </subcellularLocation>
</comment>
<evidence type="ECO:0000256" key="9">
    <source>
        <dbReference type="RuleBase" id="RU003780"/>
    </source>
</evidence>